<dbReference type="PANTHER" id="PTHR23267">
    <property type="entry name" value="IMMUNOGLOBULIN LIGHT CHAIN"/>
    <property type="match status" value="1"/>
</dbReference>
<dbReference type="CDD" id="cd00099">
    <property type="entry name" value="IgV"/>
    <property type="match status" value="1"/>
</dbReference>
<dbReference type="Pfam" id="PF07686">
    <property type="entry name" value="V-set"/>
    <property type="match status" value="1"/>
</dbReference>
<dbReference type="InterPro" id="IPR013783">
    <property type="entry name" value="Ig-like_fold"/>
</dbReference>
<accession>A0A7L0DP93</accession>
<dbReference type="InterPro" id="IPR003599">
    <property type="entry name" value="Ig_sub"/>
</dbReference>
<sequence length="182" mass="20121">GGTSALGRWIRGSRGQLWVSPGETAELSCDFSGISPSVNWYKEKPDGSLYWIYESFNNSRPKGKYSGKRGKEGKFSLAISSVQREDSGVYYCSSYDFYPSFGNGTRLIVTNATEPQLSILVPVDADPLGKIPLLCHLRDLPLGWDTVLWQPGGEKTEVTAVTMDEQGVLSAWSITWVSAKQW</sequence>
<comment type="caution">
    <text evidence="2">The sequence shown here is derived from an EMBL/GenBank/DDBJ whole genome shotgun (WGS) entry which is preliminary data.</text>
</comment>
<dbReference type="AlphaFoldDB" id="A0A7L0DP93"/>
<feature type="non-terminal residue" evidence="2">
    <location>
        <position position="182"/>
    </location>
</feature>
<dbReference type="EMBL" id="VXAI01001059">
    <property type="protein sequence ID" value="NXJ72503.1"/>
    <property type="molecule type" value="Genomic_DNA"/>
</dbReference>
<dbReference type="InterPro" id="IPR007110">
    <property type="entry name" value="Ig-like_dom"/>
</dbReference>
<proteinExistence type="predicted"/>
<dbReference type="InterPro" id="IPR013106">
    <property type="entry name" value="Ig_V-set"/>
</dbReference>
<reference evidence="2 3" key="1">
    <citation type="submission" date="2019-09" db="EMBL/GenBank/DDBJ databases">
        <title>Bird 10,000 Genomes (B10K) Project - Family phase.</title>
        <authorList>
            <person name="Zhang G."/>
        </authorList>
    </citation>
    <scope>NUCLEOTIDE SEQUENCE [LARGE SCALE GENOMIC DNA]</scope>
    <source>
        <strain evidence="2">B10K-DU-006-20</strain>
        <tissue evidence="2">Mixed tissue sample</tissue>
    </source>
</reference>
<dbReference type="SMART" id="SM00409">
    <property type="entry name" value="IG"/>
    <property type="match status" value="1"/>
</dbReference>
<dbReference type="PROSITE" id="PS50835">
    <property type="entry name" value="IG_LIKE"/>
    <property type="match status" value="1"/>
</dbReference>
<keyword evidence="3" id="KW-1185">Reference proteome</keyword>
<feature type="non-terminal residue" evidence="2">
    <location>
        <position position="1"/>
    </location>
</feature>
<dbReference type="InterPro" id="IPR050150">
    <property type="entry name" value="IgV_Light_Chain"/>
</dbReference>
<evidence type="ECO:0000259" key="1">
    <source>
        <dbReference type="PROSITE" id="PS50835"/>
    </source>
</evidence>
<dbReference type="Gene3D" id="2.60.40.10">
    <property type="entry name" value="Immunoglobulins"/>
    <property type="match status" value="1"/>
</dbReference>
<feature type="domain" description="Ig-like" evidence="1">
    <location>
        <begin position="19"/>
        <end position="110"/>
    </location>
</feature>
<dbReference type="SMART" id="SM00406">
    <property type="entry name" value="IGv"/>
    <property type="match status" value="1"/>
</dbReference>
<gene>
    <name evidence="2" type="primary">Kv1</name>
    <name evidence="2" type="ORF">ROSBEN_R15242</name>
</gene>
<organism evidence="2 3">
    <name type="scientific">Rostratula benghalensis</name>
    <name type="common">greater painted-snipe</name>
    <dbReference type="NCBI Taxonomy" id="118793"/>
    <lineage>
        <taxon>Eukaryota</taxon>
        <taxon>Metazoa</taxon>
        <taxon>Chordata</taxon>
        <taxon>Craniata</taxon>
        <taxon>Vertebrata</taxon>
        <taxon>Euteleostomi</taxon>
        <taxon>Archelosauria</taxon>
        <taxon>Archosauria</taxon>
        <taxon>Dinosauria</taxon>
        <taxon>Saurischia</taxon>
        <taxon>Theropoda</taxon>
        <taxon>Coelurosauria</taxon>
        <taxon>Aves</taxon>
        <taxon>Neognathae</taxon>
        <taxon>Neoaves</taxon>
        <taxon>Charadriiformes</taxon>
        <taxon>Rostratulidae</taxon>
        <taxon>Rostratula</taxon>
    </lineage>
</organism>
<evidence type="ECO:0000313" key="3">
    <source>
        <dbReference type="Proteomes" id="UP000545435"/>
    </source>
</evidence>
<dbReference type="SUPFAM" id="SSF48726">
    <property type="entry name" value="Immunoglobulin"/>
    <property type="match status" value="2"/>
</dbReference>
<dbReference type="InterPro" id="IPR036179">
    <property type="entry name" value="Ig-like_dom_sf"/>
</dbReference>
<dbReference type="Proteomes" id="UP000545435">
    <property type="component" value="Unassembled WGS sequence"/>
</dbReference>
<protein>
    <submittedName>
        <fullName evidence="2">KV1 protein</fullName>
    </submittedName>
</protein>
<name>A0A7L0DP93_9CHAR</name>
<evidence type="ECO:0000313" key="2">
    <source>
        <dbReference type="EMBL" id="NXJ72503.1"/>
    </source>
</evidence>